<feature type="transmembrane region" description="Helical" evidence="3">
    <location>
        <begin position="75"/>
        <end position="95"/>
    </location>
</feature>
<dbReference type="EMBL" id="QYUK01000011">
    <property type="protein sequence ID" value="RJF87604.1"/>
    <property type="molecule type" value="Genomic_DNA"/>
</dbReference>
<comment type="caution">
    <text evidence="4">The sequence shown here is derived from an EMBL/GenBank/DDBJ whole genome shotgun (WGS) entry which is preliminary data.</text>
</comment>
<organism evidence="4 5">
    <name type="scientific">Oleomonas cavernae</name>
    <dbReference type="NCBI Taxonomy" id="2320859"/>
    <lineage>
        <taxon>Bacteria</taxon>
        <taxon>Pseudomonadati</taxon>
        <taxon>Pseudomonadota</taxon>
        <taxon>Alphaproteobacteria</taxon>
        <taxon>Acetobacterales</taxon>
        <taxon>Acetobacteraceae</taxon>
        <taxon>Oleomonas</taxon>
    </lineage>
</organism>
<name>A0A418WC87_9PROT</name>
<gene>
    <name evidence="4" type="ORF">D3874_11695</name>
</gene>
<dbReference type="GO" id="GO:0016780">
    <property type="term" value="F:phosphotransferase activity, for other substituted phosphate groups"/>
    <property type="evidence" value="ECO:0007669"/>
    <property type="project" value="InterPro"/>
</dbReference>
<comment type="similarity">
    <text evidence="2">Belongs to the CDP-alcohol phosphatidyltransferase class-I family.</text>
</comment>
<feature type="transmembrane region" description="Helical" evidence="3">
    <location>
        <begin position="195"/>
        <end position="213"/>
    </location>
</feature>
<proteinExistence type="inferred from homology"/>
<feature type="transmembrane region" description="Helical" evidence="3">
    <location>
        <begin position="219"/>
        <end position="240"/>
    </location>
</feature>
<feature type="transmembrane region" description="Helical" evidence="3">
    <location>
        <begin position="101"/>
        <end position="119"/>
    </location>
</feature>
<dbReference type="Proteomes" id="UP000284605">
    <property type="component" value="Unassembled WGS sequence"/>
</dbReference>
<dbReference type="GO" id="GO:0016020">
    <property type="term" value="C:membrane"/>
    <property type="evidence" value="ECO:0007669"/>
    <property type="project" value="InterPro"/>
</dbReference>
<feature type="transmembrane region" description="Helical" evidence="3">
    <location>
        <begin position="162"/>
        <end position="183"/>
    </location>
</feature>
<keyword evidence="3" id="KW-0472">Membrane</keyword>
<keyword evidence="5" id="KW-1185">Reference proteome</keyword>
<keyword evidence="1 2" id="KW-0808">Transferase</keyword>
<evidence type="ECO:0000313" key="5">
    <source>
        <dbReference type="Proteomes" id="UP000284605"/>
    </source>
</evidence>
<evidence type="ECO:0000256" key="1">
    <source>
        <dbReference type="ARBA" id="ARBA00022679"/>
    </source>
</evidence>
<dbReference type="RefSeq" id="WP_119778243.1">
    <property type="nucleotide sequence ID" value="NZ_QYUK01000011.1"/>
</dbReference>
<sequence length="243" mass="25048">MTARRRPPPVVAHALRRQVLGVFALVGAGLVSALLALGLGFGLSLSYYALALATYGAIGIAVFDGLRFLGGQRFGLANAVTLVRGAMVAVLAGFVVADAPALAWVAVALASIALALDGVDGWIARRQGMATAFGARFDMEIDALLIVVLAVLAALSGKAGPWILLAGLLRYLFVLAGLAVPALNAPLPPSFRRKLVCVVQILALIVILPPLLAPPVTSAIAAGALALLVYSFTVDTAWLLRHG</sequence>
<dbReference type="InterPro" id="IPR048254">
    <property type="entry name" value="CDP_ALCOHOL_P_TRANSF_CS"/>
</dbReference>
<dbReference type="Gene3D" id="1.20.120.1760">
    <property type="match status" value="1"/>
</dbReference>
<dbReference type="PROSITE" id="PS00379">
    <property type="entry name" value="CDP_ALCOHOL_P_TRANSF"/>
    <property type="match status" value="1"/>
</dbReference>
<dbReference type="Pfam" id="PF01066">
    <property type="entry name" value="CDP-OH_P_transf"/>
    <property type="match status" value="1"/>
</dbReference>
<reference evidence="4 5" key="1">
    <citation type="submission" date="2018-09" db="EMBL/GenBank/DDBJ databases">
        <authorList>
            <person name="Zhu H."/>
        </authorList>
    </citation>
    <scope>NUCLEOTIDE SEQUENCE [LARGE SCALE GENOMIC DNA]</scope>
    <source>
        <strain evidence="4 5">K1W22B-8</strain>
    </source>
</reference>
<dbReference type="InterPro" id="IPR043130">
    <property type="entry name" value="CDP-OH_PTrfase_TM_dom"/>
</dbReference>
<feature type="transmembrane region" description="Helical" evidence="3">
    <location>
        <begin position="45"/>
        <end position="63"/>
    </location>
</feature>
<protein>
    <submittedName>
        <fullName evidence="4">CDP-alcohol phosphatidyltransferase family protein</fullName>
    </submittedName>
</protein>
<dbReference type="GO" id="GO:0008654">
    <property type="term" value="P:phospholipid biosynthetic process"/>
    <property type="evidence" value="ECO:0007669"/>
    <property type="project" value="InterPro"/>
</dbReference>
<feature type="transmembrane region" description="Helical" evidence="3">
    <location>
        <begin position="139"/>
        <end position="156"/>
    </location>
</feature>
<evidence type="ECO:0000313" key="4">
    <source>
        <dbReference type="EMBL" id="RJF87604.1"/>
    </source>
</evidence>
<dbReference type="AlphaFoldDB" id="A0A418WC87"/>
<evidence type="ECO:0000256" key="3">
    <source>
        <dbReference type="SAM" id="Phobius"/>
    </source>
</evidence>
<feature type="transmembrane region" description="Helical" evidence="3">
    <location>
        <begin position="20"/>
        <end position="39"/>
    </location>
</feature>
<dbReference type="InterPro" id="IPR000462">
    <property type="entry name" value="CDP-OH_P_trans"/>
</dbReference>
<keyword evidence="3" id="KW-1133">Transmembrane helix</keyword>
<accession>A0A418WC87</accession>
<keyword evidence="3" id="KW-0812">Transmembrane</keyword>
<evidence type="ECO:0000256" key="2">
    <source>
        <dbReference type="RuleBase" id="RU003750"/>
    </source>
</evidence>